<dbReference type="HOGENOM" id="CLU_1571570_0_0_1"/>
<keyword evidence="2" id="KW-1185">Reference proteome</keyword>
<sequence length="170" mass="18923">MWSLSKQGTTLRRPRSINIAAAENNPNRLGYIQPWYNVSPGNGAVAVVLNDMRVDKHQDSKSATHDASRTAGLKTIKCMASRTGIGNVNFPGFAPVSVLHSHVVFTTGPQCRENNEHGSRTLRRPRQNVEATLSLKRYFRDGLWWQLSQFSGMAVMVLSIIIGRGRESFV</sequence>
<accession>A0A0C3A242</accession>
<reference evidence="1 2" key="1">
    <citation type="submission" date="2014-04" db="EMBL/GenBank/DDBJ databases">
        <authorList>
            <consortium name="DOE Joint Genome Institute"/>
            <person name="Kuo A."/>
            <person name="Kohler A."/>
            <person name="Nagy L.G."/>
            <person name="Floudas D."/>
            <person name="Copeland A."/>
            <person name="Barry K.W."/>
            <person name="Cichocki N."/>
            <person name="Veneault-Fourrey C."/>
            <person name="LaButti K."/>
            <person name="Lindquist E.A."/>
            <person name="Lipzen A."/>
            <person name="Lundell T."/>
            <person name="Morin E."/>
            <person name="Murat C."/>
            <person name="Sun H."/>
            <person name="Tunlid A."/>
            <person name="Henrissat B."/>
            <person name="Grigoriev I.V."/>
            <person name="Hibbett D.S."/>
            <person name="Martin F."/>
            <person name="Nordberg H.P."/>
            <person name="Cantor M.N."/>
            <person name="Hua S.X."/>
        </authorList>
    </citation>
    <scope>NUCLEOTIDE SEQUENCE [LARGE SCALE GENOMIC DNA]</scope>
    <source>
        <strain evidence="1 2">Foug A</strain>
    </source>
</reference>
<reference evidence="2" key="2">
    <citation type="submission" date="2015-01" db="EMBL/GenBank/DDBJ databases">
        <title>Evolutionary Origins and Diversification of the Mycorrhizal Mutualists.</title>
        <authorList>
            <consortium name="DOE Joint Genome Institute"/>
            <consortium name="Mycorrhizal Genomics Consortium"/>
            <person name="Kohler A."/>
            <person name="Kuo A."/>
            <person name="Nagy L.G."/>
            <person name="Floudas D."/>
            <person name="Copeland A."/>
            <person name="Barry K.W."/>
            <person name="Cichocki N."/>
            <person name="Veneault-Fourrey C."/>
            <person name="LaButti K."/>
            <person name="Lindquist E.A."/>
            <person name="Lipzen A."/>
            <person name="Lundell T."/>
            <person name="Morin E."/>
            <person name="Murat C."/>
            <person name="Riley R."/>
            <person name="Ohm R."/>
            <person name="Sun H."/>
            <person name="Tunlid A."/>
            <person name="Henrissat B."/>
            <person name="Grigoriev I.V."/>
            <person name="Hibbett D.S."/>
            <person name="Martin F."/>
        </authorList>
    </citation>
    <scope>NUCLEOTIDE SEQUENCE [LARGE SCALE GENOMIC DNA]</scope>
    <source>
        <strain evidence="2">Foug A</strain>
    </source>
</reference>
<dbReference type="AlphaFoldDB" id="A0A0C3A242"/>
<protein>
    <submittedName>
        <fullName evidence="1">Uncharacterized protein</fullName>
    </submittedName>
</protein>
<evidence type="ECO:0000313" key="2">
    <source>
        <dbReference type="Proteomes" id="UP000053989"/>
    </source>
</evidence>
<dbReference type="InParanoid" id="A0A0C3A242"/>
<evidence type="ECO:0000313" key="1">
    <source>
        <dbReference type="EMBL" id="KIM67728.1"/>
    </source>
</evidence>
<name>A0A0C3A242_9AGAM</name>
<proteinExistence type="predicted"/>
<organism evidence="1 2">
    <name type="scientific">Scleroderma citrinum Foug A</name>
    <dbReference type="NCBI Taxonomy" id="1036808"/>
    <lineage>
        <taxon>Eukaryota</taxon>
        <taxon>Fungi</taxon>
        <taxon>Dikarya</taxon>
        <taxon>Basidiomycota</taxon>
        <taxon>Agaricomycotina</taxon>
        <taxon>Agaricomycetes</taxon>
        <taxon>Agaricomycetidae</taxon>
        <taxon>Boletales</taxon>
        <taxon>Sclerodermatineae</taxon>
        <taxon>Sclerodermataceae</taxon>
        <taxon>Scleroderma</taxon>
    </lineage>
</organism>
<gene>
    <name evidence="1" type="ORF">SCLCIDRAFT_1209841</name>
</gene>
<dbReference type="EMBL" id="KN822011">
    <property type="protein sequence ID" value="KIM67728.1"/>
    <property type="molecule type" value="Genomic_DNA"/>
</dbReference>
<dbReference type="Proteomes" id="UP000053989">
    <property type="component" value="Unassembled WGS sequence"/>
</dbReference>